<dbReference type="InterPro" id="IPR010979">
    <property type="entry name" value="Ribosomal_uS13-like_H2TH"/>
</dbReference>
<dbReference type="EMBL" id="BAABJI010000001">
    <property type="protein sequence ID" value="GAA4906602.1"/>
    <property type="molecule type" value="Genomic_DNA"/>
</dbReference>
<evidence type="ECO:0000256" key="5">
    <source>
        <dbReference type="ARBA" id="ARBA00023125"/>
    </source>
</evidence>
<protein>
    <submittedName>
        <fullName evidence="11">Bifunctional DNA-formamidopyrimidine glycosylase/DNA-(Apurinic or apyrimidinic site) lyase</fullName>
    </submittedName>
</protein>
<evidence type="ECO:0000256" key="9">
    <source>
        <dbReference type="ARBA" id="ARBA00023295"/>
    </source>
</evidence>
<accession>A0ABP9FM92</accession>
<keyword evidence="3" id="KW-0227">DNA damage</keyword>
<evidence type="ECO:0000256" key="7">
    <source>
        <dbReference type="ARBA" id="ARBA00023239"/>
    </source>
</evidence>
<dbReference type="InterPro" id="IPR035937">
    <property type="entry name" value="FPG_N"/>
</dbReference>
<evidence type="ECO:0000256" key="3">
    <source>
        <dbReference type="ARBA" id="ARBA00022763"/>
    </source>
</evidence>
<reference evidence="12" key="1">
    <citation type="journal article" date="2019" name="Int. J. Syst. Evol. Microbiol.">
        <title>The Global Catalogue of Microorganisms (GCM) 10K type strain sequencing project: providing services to taxonomists for standard genome sequencing and annotation.</title>
        <authorList>
            <consortium name="The Broad Institute Genomics Platform"/>
            <consortium name="The Broad Institute Genome Sequencing Center for Infectious Disease"/>
            <person name="Wu L."/>
            <person name="Ma J."/>
        </authorList>
    </citation>
    <scope>NUCLEOTIDE SEQUENCE [LARGE SCALE GENOMIC DNA]</scope>
    <source>
        <strain evidence="12">JCM 18283</strain>
    </source>
</reference>
<dbReference type="SUPFAM" id="SSF46946">
    <property type="entry name" value="S13-like H2TH domain"/>
    <property type="match status" value="1"/>
</dbReference>
<organism evidence="11 12">
    <name type="scientific">Mucilaginibacter defluvii</name>
    <dbReference type="NCBI Taxonomy" id="1196019"/>
    <lineage>
        <taxon>Bacteria</taxon>
        <taxon>Pseudomonadati</taxon>
        <taxon>Bacteroidota</taxon>
        <taxon>Sphingobacteriia</taxon>
        <taxon>Sphingobacteriales</taxon>
        <taxon>Sphingobacteriaceae</taxon>
        <taxon>Mucilaginibacter</taxon>
    </lineage>
</organism>
<dbReference type="InterPro" id="IPR015886">
    <property type="entry name" value="H2TH_FPG"/>
</dbReference>
<comment type="catalytic activity">
    <reaction evidence="1">
        <text>Hydrolysis of DNA containing ring-opened 7-methylguanine residues, releasing 2,6-diamino-4-hydroxy-5-(N-methyl)formamidopyrimidine.</text>
        <dbReference type="EC" id="3.2.2.23"/>
    </reaction>
</comment>
<keyword evidence="6" id="KW-0234">DNA repair</keyword>
<keyword evidence="7 11" id="KW-0456">Lyase</keyword>
<dbReference type="SMART" id="SM00898">
    <property type="entry name" value="Fapy_DNA_glyco"/>
    <property type="match status" value="1"/>
</dbReference>
<dbReference type="Pfam" id="PF06831">
    <property type="entry name" value="H2TH"/>
    <property type="match status" value="1"/>
</dbReference>
<dbReference type="GO" id="GO:0016829">
    <property type="term" value="F:lyase activity"/>
    <property type="evidence" value="ECO:0007669"/>
    <property type="project" value="UniProtKB-KW"/>
</dbReference>
<evidence type="ECO:0000256" key="4">
    <source>
        <dbReference type="ARBA" id="ARBA00022801"/>
    </source>
</evidence>
<gene>
    <name evidence="11" type="primary">mutM</name>
    <name evidence="11" type="ORF">GCM10023313_06670</name>
</gene>
<evidence type="ECO:0000256" key="1">
    <source>
        <dbReference type="ARBA" id="ARBA00001668"/>
    </source>
</evidence>
<dbReference type="Pfam" id="PF01149">
    <property type="entry name" value="Fapy_DNA_glyco"/>
    <property type="match status" value="1"/>
</dbReference>
<keyword evidence="9" id="KW-0326">Glycosidase</keyword>
<comment type="similarity">
    <text evidence="2">Belongs to the FPG family.</text>
</comment>
<keyword evidence="5" id="KW-0238">DNA-binding</keyword>
<evidence type="ECO:0000259" key="10">
    <source>
        <dbReference type="PROSITE" id="PS51068"/>
    </source>
</evidence>
<name>A0ABP9FM92_9SPHI</name>
<dbReference type="Gene3D" id="1.10.8.50">
    <property type="match status" value="1"/>
</dbReference>
<dbReference type="PANTHER" id="PTHR22993">
    <property type="entry name" value="FORMAMIDOPYRIMIDINE-DNA GLYCOSYLASE"/>
    <property type="match status" value="1"/>
</dbReference>
<dbReference type="PROSITE" id="PS51068">
    <property type="entry name" value="FPG_CAT"/>
    <property type="match status" value="1"/>
</dbReference>
<dbReference type="Proteomes" id="UP001501436">
    <property type="component" value="Unassembled WGS sequence"/>
</dbReference>
<dbReference type="RefSeq" id="WP_345329489.1">
    <property type="nucleotide sequence ID" value="NZ_BAABJI010000001.1"/>
</dbReference>
<evidence type="ECO:0000256" key="2">
    <source>
        <dbReference type="ARBA" id="ARBA00009409"/>
    </source>
</evidence>
<evidence type="ECO:0000313" key="11">
    <source>
        <dbReference type="EMBL" id="GAA4906602.1"/>
    </source>
</evidence>
<dbReference type="Gene3D" id="3.20.190.10">
    <property type="entry name" value="MutM-like, N-terminal"/>
    <property type="match status" value="1"/>
</dbReference>
<keyword evidence="4" id="KW-0378">Hydrolase</keyword>
<dbReference type="PANTHER" id="PTHR22993:SF9">
    <property type="entry name" value="FORMAMIDOPYRIMIDINE-DNA GLYCOSYLASE"/>
    <property type="match status" value="1"/>
</dbReference>
<dbReference type="SMART" id="SM01232">
    <property type="entry name" value="H2TH"/>
    <property type="match status" value="1"/>
</dbReference>
<evidence type="ECO:0000256" key="8">
    <source>
        <dbReference type="ARBA" id="ARBA00023268"/>
    </source>
</evidence>
<proteinExistence type="inferred from homology"/>
<keyword evidence="8" id="KW-0511">Multifunctional enzyme</keyword>
<sequence length="257" mass="28727">MPELPDLQAFSHNLNKKLKGKTVKQVITHGGKLNVSAEELNDTLQHQKVTAVYRDGKELHIQFSKGDVLGLHMMLHGKLFLFEGKNANKYPLIEILFTDGTGLTLTDFQKAATTTLNPEPKDALDALAKEADEAYCEELLGKTKSAVKNVLLDQKMIRGIGNAYADEILWHARISPFSASNKIPADKVKALAKAIKNVLTDAEKQIRKTHPDIINGEVRDFMLIHNPRKTHSPDGAEIKIKAGTRKTYYTDEQELYK</sequence>
<feature type="domain" description="Formamidopyrimidine-DNA glycosylase catalytic" evidence="10">
    <location>
        <begin position="2"/>
        <end position="112"/>
    </location>
</feature>
<evidence type="ECO:0000256" key="6">
    <source>
        <dbReference type="ARBA" id="ARBA00023204"/>
    </source>
</evidence>
<evidence type="ECO:0000313" key="12">
    <source>
        <dbReference type="Proteomes" id="UP001501436"/>
    </source>
</evidence>
<keyword evidence="12" id="KW-1185">Reference proteome</keyword>
<comment type="caution">
    <text evidence="11">The sequence shown here is derived from an EMBL/GenBank/DDBJ whole genome shotgun (WGS) entry which is preliminary data.</text>
</comment>
<dbReference type="InterPro" id="IPR012319">
    <property type="entry name" value="FPG_cat"/>
</dbReference>
<dbReference type="SUPFAM" id="SSF81624">
    <property type="entry name" value="N-terminal domain of MutM-like DNA repair proteins"/>
    <property type="match status" value="1"/>
</dbReference>